<proteinExistence type="predicted"/>
<protein>
    <submittedName>
        <fullName evidence="1">Uncharacterized protein</fullName>
    </submittedName>
</protein>
<comment type="caution">
    <text evidence="1">The sequence shown here is derived from an EMBL/GenBank/DDBJ whole genome shotgun (WGS) entry which is preliminary data.</text>
</comment>
<evidence type="ECO:0000313" key="1">
    <source>
        <dbReference type="EMBL" id="KAF2732035.1"/>
    </source>
</evidence>
<evidence type="ECO:0000313" key="2">
    <source>
        <dbReference type="Proteomes" id="UP000799444"/>
    </source>
</evidence>
<name>A0A9P4QT87_9PLEO</name>
<gene>
    <name evidence="1" type="ORF">EJ04DRAFT_554330</name>
</gene>
<keyword evidence="2" id="KW-1185">Reference proteome</keyword>
<dbReference type="EMBL" id="ML996184">
    <property type="protein sequence ID" value="KAF2732035.1"/>
    <property type="molecule type" value="Genomic_DNA"/>
</dbReference>
<dbReference type="Proteomes" id="UP000799444">
    <property type="component" value="Unassembled WGS sequence"/>
</dbReference>
<reference evidence="1" key="1">
    <citation type="journal article" date="2020" name="Stud. Mycol.">
        <title>101 Dothideomycetes genomes: a test case for predicting lifestyles and emergence of pathogens.</title>
        <authorList>
            <person name="Haridas S."/>
            <person name="Albert R."/>
            <person name="Binder M."/>
            <person name="Bloem J."/>
            <person name="Labutti K."/>
            <person name="Salamov A."/>
            <person name="Andreopoulos B."/>
            <person name="Baker S."/>
            <person name="Barry K."/>
            <person name="Bills G."/>
            <person name="Bluhm B."/>
            <person name="Cannon C."/>
            <person name="Castanera R."/>
            <person name="Culley D."/>
            <person name="Daum C."/>
            <person name="Ezra D."/>
            <person name="Gonzalez J."/>
            <person name="Henrissat B."/>
            <person name="Kuo A."/>
            <person name="Liang C."/>
            <person name="Lipzen A."/>
            <person name="Lutzoni F."/>
            <person name="Magnuson J."/>
            <person name="Mondo S."/>
            <person name="Nolan M."/>
            <person name="Ohm R."/>
            <person name="Pangilinan J."/>
            <person name="Park H.-J."/>
            <person name="Ramirez L."/>
            <person name="Alfaro M."/>
            <person name="Sun H."/>
            <person name="Tritt A."/>
            <person name="Yoshinaga Y."/>
            <person name="Zwiers L.-H."/>
            <person name="Turgeon B."/>
            <person name="Goodwin S."/>
            <person name="Spatafora J."/>
            <person name="Crous P."/>
            <person name="Grigoriev I."/>
        </authorList>
    </citation>
    <scope>NUCLEOTIDE SEQUENCE</scope>
    <source>
        <strain evidence="1">CBS 125425</strain>
    </source>
</reference>
<organism evidence="1 2">
    <name type="scientific">Polyplosphaeria fusca</name>
    <dbReference type="NCBI Taxonomy" id="682080"/>
    <lineage>
        <taxon>Eukaryota</taxon>
        <taxon>Fungi</taxon>
        <taxon>Dikarya</taxon>
        <taxon>Ascomycota</taxon>
        <taxon>Pezizomycotina</taxon>
        <taxon>Dothideomycetes</taxon>
        <taxon>Pleosporomycetidae</taxon>
        <taxon>Pleosporales</taxon>
        <taxon>Tetraplosphaeriaceae</taxon>
        <taxon>Polyplosphaeria</taxon>
    </lineage>
</organism>
<accession>A0A9P4QT87</accession>
<sequence>MKNTKFDMSLGMVQAQIYLHITRAFRAVLKTGRLFGTCTLTPTVVPMSQVLESLPLTHSQAEEDEEGFMHISEKSISEKKELASLEEDPDTLQSKLQLRDLCPSPDSHYPLAHKSSSESPTRRCIIDQNFGEHAAYETITLPFHPAPPTPSQLPPPLPTEWQWDADWKEYYILLPSEGPTTALYISRWREVPYGCGWDFICQADLPPESIPPPPAALDAWSWDDEWSEWFHELPGAGAGGEDVHLYAGRWNLVDGEWVHVDRRRGRGRGRAGIECW</sequence>
<dbReference type="AlphaFoldDB" id="A0A9P4QT87"/>